<sequence>MKHFKQPNRQFSNTSSTYSNQTQQSSQSNQSAQSAQSSSSVIINKLADDDTKHSLNNVLDYINKVDEFNPNDLYSQRQQRKFVTKFGTSYHQKSQSAEDFTSNSSNTKSHNSQFGDGFDADGDDEDYEESLNGEDDLEDIPNRVAILEDHPLTSLEPKDDYDDDDDMLLPPSPPRSPPKELDPDKLYGLYDFSGPDPSHCSITRNEPVFLINDQDNYWWLIKKLTKDQRKQLLLERSRNFEDDYSDVETDEEDGKVGFVPAECLETHGERLARLNCFKNEELERSSRDLLIKSSNPSSSPSVDNITENKSFSSIGLGSPANFQKSPDTTLSRSGSILRDPNTTKQSINKSVTFEDLSVMENEDEEEMSGNILNNLSDDSIKEQQFPEHYYDNLSIPKIEDEEKRSEVMSDIYPSETPLLISKRKDSPMPEKHEFKQSTIPEVTTISAPRDNEDSGVESEVSDHDTYGHEGHGDTYGDEGYGNDAYGDNAYQDNAYDQHSMDNISVNTNSDHERVSVQSQSSPQESPESQPSPVDARKSPQTPQSNYQTPNLIPSSQFQTNSQFDQFKTPNEDTPDNFKTPTGRSSGPSTPHSERIRRSQLLDRLNQVTADIQNELSDYSRELGEDLETKDLKDYDNPYYNQGFLTVFENGSFSSRSALEESPEKEEKKEEDYDSGYDELVNQLEESYKEEGNVTPLTSTNSLTHDLDKRKSKPVHDMFKPILGKFDELAEKLAEIDEML</sequence>
<keyword evidence="2" id="KW-1185">Reference proteome</keyword>
<name>A0ACA9Y7M2_9ASCO</name>
<accession>A0ACA9Y7M2</accession>
<proteinExistence type="predicted"/>
<comment type="caution">
    <text evidence="1">The sequence shown here is derived from an EMBL/GenBank/DDBJ whole genome shotgun (WGS) entry which is preliminary data.</text>
</comment>
<organism evidence="1 2">
    <name type="scientific">[Candida] jaroonii</name>
    <dbReference type="NCBI Taxonomy" id="467808"/>
    <lineage>
        <taxon>Eukaryota</taxon>
        <taxon>Fungi</taxon>
        <taxon>Dikarya</taxon>
        <taxon>Ascomycota</taxon>
        <taxon>Saccharomycotina</taxon>
        <taxon>Pichiomycetes</taxon>
        <taxon>Debaryomycetaceae</taxon>
        <taxon>Yamadazyma</taxon>
    </lineage>
</organism>
<reference evidence="1" key="1">
    <citation type="submission" date="2022-06" db="EMBL/GenBank/DDBJ databases">
        <authorList>
            <person name="Legras J.-L."/>
            <person name="Devillers H."/>
            <person name="Grondin C."/>
        </authorList>
    </citation>
    <scope>NUCLEOTIDE SEQUENCE</scope>
    <source>
        <strain evidence="1">CLIB 1444</strain>
    </source>
</reference>
<gene>
    <name evidence="1" type="ORF">CLIB1444_04S06040</name>
</gene>
<evidence type="ECO:0000313" key="2">
    <source>
        <dbReference type="Proteomes" id="UP001152531"/>
    </source>
</evidence>
<dbReference type="EMBL" id="CALSDN010000004">
    <property type="protein sequence ID" value="CAH6720704.1"/>
    <property type="molecule type" value="Genomic_DNA"/>
</dbReference>
<dbReference type="Proteomes" id="UP001152531">
    <property type="component" value="Unassembled WGS sequence"/>
</dbReference>
<evidence type="ECO:0000313" key="1">
    <source>
        <dbReference type="EMBL" id="CAH6720704.1"/>
    </source>
</evidence>
<protein>
    <submittedName>
        <fullName evidence="1">Uncharacterized protein</fullName>
    </submittedName>
</protein>